<dbReference type="HOGENOM" id="CLU_1130666_0_0_1"/>
<dbReference type="Proteomes" id="UP000001514">
    <property type="component" value="Unassembled WGS sequence"/>
</dbReference>
<dbReference type="KEGG" id="smo:SELMODRAFT_407636"/>
<organism evidence="2">
    <name type="scientific">Selaginella moellendorffii</name>
    <name type="common">Spikemoss</name>
    <dbReference type="NCBI Taxonomy" id="88036"/>
    <lineage>
        <taxon>Eukaryota</taxon>
        <taxon>Viridiplantae</taxon>
        <taxon>Streptophyta</taxon>
        <taxon>Embryophyta</taxon>
        <taxon>Tracheophyta</taxon>
        <taxon>Lycopodiopsida</taxon>
        <taxon>Selaginellales</taxon>
        <taxon>Selaginellaceae</taxon>
        <taxon>Selaginella</taxon>
    </lineage>
</organism>
<proteinExistence type="predicted"/>
<protein>
    <submittedName>
        <fullName evidence="1">Uncharacterized protein</fullName>
    </submittedName>
</protein>
<dbReference type="AlphaFoldDB" id="D8R689"/>
<reference evidence="1 2" key="1">
    <citation type="journal article" date="2011" name="Science">
        <title>The Selaginella genome identifies genetic changes associated with the evolution of vascular plants.</title>
        <authorList>
            <person name="Banks J.A."/>
            <person name="Nishiyama T."/>
            <person name="Hasebe M."/>
            <person name="Bowman J.L."/>
            <person name="Gribskov M."/>
            <person name="dePamphilis C."/>
            <person name="Albert V.A."/>
            <person name="Aono N."/>
            <person name="Aoyama T."/>
            <person name="Ambrose B.A."/>
            <person name="Ashton N.W."/>
            <person name="Axtell M.J."/>
            <person name="Barker E."/>
            <person name="Barker M.S."/>
            <person name="Bennetzen J.L."/>
            <person name="Bonawitz N.D."/>
            <person name="Chapple C."/>
            <person name="Cheng C."/>
            <person name="Correa L.G."/>
            <person name="Dacre M."/>
            <person name="DeBarry J."/>
            <person name="Dreyer I."/>
            <person name="Elias M."/>
            <person name="Engstrom E.M."/>
            <person name="Estelle M."/>
            <person name="Feng L."/>
            <person name="Finet C."/>
            <person name="Floyd S.K."/>
            <person name="Frommer W.B."/>
            <person name="Fujita T."/>
            <person name="Gramzow L."/>
            <person name="Gutensohn M."/>
            <person name="Harholt J."/>
            <person name="Hattori M."/>
            <person name="Heyl A."/>
            <person name="Hirai T."/>
            <person name="Hiwatashi Y."/>
            <person name="Ishikawa M."/>
            <person name="Iwata M."/>
            <person name="Karol K.G."/>
            <person name="Koehler B."/>
            <person name="Kolukisaoglu U."/>
            <person name="Kubo M."/>
            <person name="Kurata T."/>
            <person name="Lalonde S."/>
            <person name="Li K."/>
            <person name="Li Y."/>
            <person name="Litt A."/>
            <person name="Lyons E."/>
            <person name="Manning G."/>
            <person name="Maruyama T."/>
            <person name="Michael T.P."/>
            <person name="Mikami K."/>
            <person name="Miyazaki S."/>
            <person name="Morinaga S."/>
            <person name="Murata T."/>
            <person name="Mueller-Roeber B."/>
            <person name="Nelson D.R."/>
            <person name="Obara M."/>
            <person name="Oguri Y."/>
            <person name="Olmstead R.G."/>
            <person name="Onodera N."/>
            <person name="Petersen B.L."/>
            <person name="Pils B."/>
            <person name="Prigge M."/>
            <person name="Rensing S.A."/>
            <person name="Riano-Pachon D.M."/>
            <person name="Roberts A.W."/>
            <person name="Sato Y."/>
            <person name="Scheller H.V."/>
            <person name="Schulz B."/>
            <person name="Schulz C."/>
            <person name="Shakirov E.V."/>
            <person name="Shibagaki N."/>
            <person name="Shinohara N."/>
            <person name="Shippen D.E."/>
            <person name="Soerensen I."/>
            <person name="Sotooka R."/>
            <person name="Sugimoto N."/>
            <person name="Sugita M."/>
            <person name="Sumikawa N."/>
            <person name="Tanurdzic M."/>
            <person name="Theissen G."/>
            <person name="Ulvskov P."/>
            <person name="Wakazuki S."/>
            <person name="Weng J.K."/>
            <person name="Willats W.W."/>
            <person name="Wipf D."/>
            <person name="Wolf P.G."/>
            <person name="Yang L."/>
            <person name="Zimmer A.D."/>
            <person name="Zhu Q."/>
            <person name="Mitros T."/>
            <person name="Hellsten U."/>
            <person name="Loque D."/>
            <person name="Otillar R."/>
            <person name="Salamov A."/>
            <person name="Schmutz J."/>
            <person name="Shapiro H."/>
            <person name="Lindquist E."/>
            <person name="Lucas S."/>
            <person name="Rokhsar D."/>
            <person name="Grigoriev I.V."/>
        </authorList>
    </citation>
    <scope>NUCLEOTIDE SEQUENCE [LARGE SCALE GENOMIC DNA]</scope>
</reference>
<sequence>MPQIRGSETCWTRKLSSTETSQKATGKPRSDELCSDSDTVAIYPHSDLAVKNNVLQWAYNKLEQHLNGCKIPRMQLLKSHPYAPLLATEMSGSSNLHAYHTLPQKKNIKKWRGFEKEVSHAMERWGSQWEIEPRFMHEPHSRNQACRFMLFMGLLDPINYMMTEDTLKENWSDHKIFFWSLRLSSAYEYAFSKISLALPNSKGCYWEQERILPTLLVDNDLDIGILTSLGFWEWRRISRLGWDPIS</sequence>
<evidence type="ECO:0000313" key="2">
    <source>
        <dbReference type="Proteomes" id="UP000001514"/>
    </source>
</evidence>
<dbReference type="EMBL" id="GL377572">
    <property type="protein sequence ID" value="EFJ32627.1"/>
    <property type="molecule type" value="Genomic_DNA"/>
</dbReference>
<evidence type="ECO:0000313" key="1">
    <source>
        <dbReference type="EMBL" id="EFJ32627.1"/>
    </source>
</evidence>
<gene>
    <name evidence="1" type="ORF">SELMODRAFT_407636</name>
</gene>
<dbReference type="InParanoid" id="D8R689"/>
<name>D8R689_SELML</name>
<keyword evidence="2" id="KW-1185">Reference proteome</keyword>
<accession>D8R689</accession>
<dbReference type="Gramene" id="EFJ32627">
    <property type="protein sequence ID" value="EFJ32627"/>
    <property type="gene ID" value="SELMODRAFT_407636"/>
</dbReference>